<dbReference type="RefSeq" id="XP_065825726.1">
    <property type="nucleotide sequence ID" value="XM_065969654.1"/>
</dbReference>
<sequence length="201" mass="23141">MSQIVVGNQTLISDTYDRFTFSILDADTALWPDPFDPGNTALTPNNSESHNGSTPLAFDTYELSASPGSSVSLYYDTISRGRDQQLEQPIYDHIETFSTEPTRDTDVSRDVQEVPGWDFLSYDEQDEYDRLLDLAPRERGVEGQATLDRLRKRRYYLRKKEERKRNSSRQNTKKPSSGNSLARTKRRILELERSFPQADSF</sequence>
<reference evidence="2" key="2">
    <citation type="submission" date="2024-02" db="EMBL/GenBank/DDBJ databases">
        <title>Comparative genomics of Cryptococcus and Kwoniella reveals pathogenesis evolution and contrasting modes of karyotype evolution via chromosome fusion or intercentromeric recombination.</title>
        <authorList>
            <person name="Coelho M.A."/>
            <person name="David-Palma M."/>
            <person name="Shea T."/>
            <person name="Bowers K."/>
            <person name="McGinley-Smith S."/>
            <person name="Mohammad A.W."/>
            <person name="Gnirke A."/>
            <person name="Yurkov A.M."/>
            <person name="Nowrousian M."/>
            <person name="Sun S."/>
            <person name="Cuomo C.A."/>
            <person name="Heitman J."/>
        </authorList>
    </citation>
    <scope>NUCLEOTIDE SEQUENCE</scope>
    <source>
        <strain evidence="2">CBS 10117</strain>
    </source>
</reference>
<organism evidence="2 3">
    <name type="scientific">Kwoniella dejecticola CBS 10117</name>
    <dbReference type="NCBI Taxonomy" id="1296121"/>
    <lineage>
        <taxon>Eukaryota</taxon>
        <taxon>Fungi</taxon>
        <taxon>Dikarya</taxon>
        <taxon>Basidiomycota</taxon>
        <taxon>Agaricomycotina</taxon>
        <taxon>Tremellomycetes</taxon>
        <taxon>Tremellales</taxon>
        <taxon>Cryptococcaceae</taxon>
        <taxon>Kwoniella</taxon>
    </lineage>
</organism>
<dbReference type="Proteomes" id="UP000078595">
    <property type="component" value="Chromosome 10"/>
</dbReference>
<evidence type="ECO:0000313" key="2">
    <source>
        <dbReference type="EMBL" id="WWC65123.1"/>
    </source>
</evidence>
<protein>
    <submittedName>
        <fullName evidence="2">Uncharacterized protein</fullName>
    </submittedName>
</protein>
<evidence type="ECO:0000313" key="3">
    <source>
        <dbReference type="Proteomes" id="UP000078595"/>
    </source>
</evidence>
<dbReference type="KEGG" id="kdj:28971441"/>
<dbReference type="EMBL" id="CP144539">
    <property type="protein sequence ID" value="WWC65123.1"/>
    <property type="molecule type" value="Genomic_DNA"/>
</dbReference>
<feature type="compositionally biased region" description="Polar residues" evidence="1">
    <location>
        <begin position="168"/>
        <end position="182"/>
    </location>
</feature>
<keyword evidence="3" id="KW-1185">Reference proteome</keyword>
<gene>
    <name evidence="2" type="ORF">I303_107737</name>
</gene>
<dbReference type="GeneID" id="28971441"/>
<feature type="region of interest" description="Disordered" evidence="1">
    <location>
        <begin position="158"/>
        <end position="201"/>
    </location>
</feature>
<dbReference type="AlphaFoldDB" id="A0AAJ8MKX1"/>
<accession>A0AAJ8MKX1</accession>
<reference evidence="2" key="1">
    <citation type="submission" date="2013-07" db="EMBL/GenBank/DDBJ databases">
        <authorList>
            <consortium name="The Broad Institute Genome Sequencing Platform"/>
            <person name="Cuomo C."/>
            <person name="Litvintseva A."/>
            <person name="Chen Y."/>
            <person name="Heitman J."/>
            <person name="Sun S."/>
            <person name="Springer D."/>
            <person name="Dromer F."/>
            <person name="Young S.K."/>
            <person name="Zeng Q."/>
            <person name="Gargeya S."/>
            <person name="Fitzgerald M."/>
            <person name="Abouelleil A."/>
            <person name="Alvarado L."/>
            <person name="Berlin A.M."/>
            <person name="Chapman S.B."/>
            <person name="Dewar J."/>
            <person name="Goldberg J."/>
            <person name="Griggs A."/>
            <person name="Gujja S."/>
            <person name="Hansen M."/>
            <person name="Howarth C."/>
            <person name="Imamovic A."/>
            <person name="Larimer J."/>
            <person name="McCowan C."/>
            <person name="Murphy C."/>
            <person name="Pearson M."/>
            <person name="Priest M."/>
            <person name="Roberts A."/>
            <person name="Saif S."/>
            <person name="Shea T."/>
            <person name="Sykes S."/>
            <person name="Wortman J."/>
            <person name="Nusbaum C."/>
            <person name="Birren B."/>
        </authorList>
    </citation>
    <scope>NUCLEOTIDE SEQUENCE</scope>
    <source>
        <strain evidence="2">CBS 10117</strain>
    </source>
</reference>
<evidence type="ECO:0000256" key="1">
    <source>
        <dbReference type="SAM" id="MobiDB-lite"/>
    </source>
</evidence>
<name>A0AAJ8MKX1_9TREE</name>
<proteinExistence type="predicted"/>